<evidence type="ECO:0000313" key="3">
    <source>
        <dbReference type="Proteomes" id="UP000623467"/>
    </source>
</evidence>
<keyword evidence="3" id="KW-1185">Reference proteome</keyword>
<comment type="caution">
    <text evidence="2">The sequence shown here is derived from an EMBL/GenBank/DDBJ whole genome shotgun (WGS) entry which is preliminary data.</text>
</comment>
<evidence type="ECO:0000256" key="1">
    <source>
        <dbReference type="SAM" id="SignalP"/>
    </source>
</evidence>
<feature type="signal peptide" evidence="1">
    <location>
        <begin position="1"/>
        <end position="25"/>
    </location>
</feature>
<accession>A0A8H6ZGD4</accession>
<dbReference type="OrthoDB" id="3362246at2759"/>
<dbReference type="EMBL" id="JACAZH010000001">
    <property type="protein sequence ID" value="KAF7378495.1"/>
    <property type="molecule type" value="Genomic_DNA"/>
</dbReference>
<name>A0A8H6ZGD4_9AGAR</name>
<proteinExistence type="predicted"/>
<reference evidence="2" key="1">
    <citation type="submission" date="2020-05" db="EMBL/GenBank/DDBJ databases">
        <title>Mycena genomes resolve the evolution of fungal bioluminescence.</title>
        <authorList>
            <person name="Tsai I.J."/>
        </authorList>
    </citation>
    <scope>NUCLEOTIDE SEQUENCE</scope>
    <source>
        <strain evidence="2">160909Yilan</strain>
    </source>
</reference>
<evidence type="ECO:0000313" key="2">
    <source>
        <dbReference type="EMBL" id="KAF7378495.1"/>
    </source>
</evidence>
<keyword evidence="1" id="KW-0732">Signal</keyword>
<organism evidence="2 3">
    <name type="scientific">Mycena sanguinolenta</name>
    <dbReference type="NCBI Taxonomy" id="230812"/>
    <lineage>
        <taxon>Eukaryota</taxon>
        <taxon>Fungi</taxon>
        <taxon>Dikarya</taxon>
        <taxon>Basidiomycota</taxon>
        <taxon>Agaricomycotina</taxon>
        <taxon>Agaricomycetes</taxon>
        <taxon>Agaricomycetidae</taxon>
        <taxon>Agaricales</taxon>
        <taxon>Marasmiineae</taxon>
        <taxon>Mycenaceae</taxon>
        <taxon>Mycena</taxon>
    </lineage>
</organism>
<protein>
    <submittedName>
        <fullName evidence="2">Uncharacterized protein</fullName>
    </submittedName>
</protein>
<dbReference type="AlphaFoldDB" id="A0A8H6ZGD4"/>
<gene>
    <name evidence="2" type="ORF">MSAN_00276900</name>
</gene>
<sequence>MKLLAYHSTALPAIAFLLQSLRAGAIDPLVFNPVDAYVECEPVVFSWSGGMPPYQVGIFGTELEVLPSTNDTSITWVVNFSAGIVLRAAVRDFNTSASIPELTIMAGDNSSCISS</sequence>
<feature type="chain" id="PRO_5034287428" evidence="1">
    <location>
        <begin position="26"/>
        <end position="115"/>
    </location>
</feature>
<dbReference type="Proteomes" id="UP000623467">
    <property type="component" value="Unassembled WGS sequence"/>
</dbReference>